<evidence type="ECO:0000256" key="1">
    <source>
        <dbReference type="SAM" id="MobiDB-lite"/>
    </source>
</evidence>
<sequence>MERICPWPIVVLPQGLLRGREVRLLARSQPRLAAVPRNSPRPAEGGRAPMSDILARRGGPPRAESSQNMGLTPSRGGSLPAPRTHLSSRFRGRDQPSAADKMTAAAFCSGPLRGSTSARPPERTWSRQQVESGRRSGSRRRDVAAAPQERPANFSVVSPRGALNQASFPVAILAPPLKDYIFNWFVFVCRFSRIIFYHKTNVPWDAESMEQEGPDEDEEEKEGQHSNVASSDVTRRREHIVLYEWMADVEVLTTVQAGFRDSIGTIDPFLDFSYCIGST</sequence>
<reference evidence="2" key="1">
    <citation type="journal article" date="2022" name="bioRxiv">
        <title>Sequencing and chromosome-scale assembly of the giantPleurodeles waltlgenome.</title>
        <authorList>
            <person name="Brown T."/>
            <person name="Elewa A."/>
            <person name="Iarovenko S."/>
            <person name="Subramanian E."/>
            <person name="Araus A.J."/>
            <person name="Petzold A."/>
            <person name="Susuki M."/>
            <person name="Suzuki K.-i.T."/>
            <person name="Hayashi T."/>
            <person name="Toyoda A."/>
            <person name="Oliveira C."/>
            <person name="Osipova E."/>
            <person name="Leigh N.D."/>
            <person name="Simon A."/>
            <person name="Yun M.H."/>
        </authorList>
    </citation>
    <scope>NUCLEOTIDE SEQUENCE</scope>
    <source>
        <strain evidence="2">20211129_DDA</strain>
        <tissue evidence="2">Liver</tissue>
    </source>
</reference>
<gene>
    <name evidence="2" type="ORF">NDU88_004931</name>
</gene>
<accession>A0AAV7NP24</accession>
<evidence type="ECO:0000313" key="2">
    <source>
        <dbReference type="EMBL" id="KAJ1116725.1"/>
    </source>
</evidence>
<dbReference type="AlphaFoldDB" id="A0AAV7NP24"/>
<evidence type="ECO:0000313" key="3">
    <source>
        <dbReference type="Proteomes" id="UP001066276"/>
    </source>
</evidence>
<comment type="caution">
    <text evidence="2">The sequence shown here is derived from an EMBL/GenBank/DDBJ whole genome shotgun (WGS) entry which is preliminary data.</text>
</comment>
<name>A0AAV7NP24_PLEWA</name>
<dbReference type="EMBL" id="JANPWB010000012">
    <property type="protein sequence ID" value="KAJ1116725.1"/>
    <property type="molecule type" value="Genomic_DNA"/>
</dbReference>
<proteinExistence type="predicted"/>
<dbReference type="Proteomes" id="UP001066276">
    <property type="component" value="Chromosome 8"/>
</dbReference>
<feature type="compositionally biased region" description="Acidic residues" evidence="1">
    <location>
        <begin position="207"/>
        <end position="221"/>
    </location>
</feature>
<keyword evidence="3" id="KW-1185">Reference proteome</keyword>
<feature type="region of interest" description="Disordered" evidence="1">
    <location>
        <begin position="33"/>
        <end position="152"/>
    </location>
</feature>
<feature type="region of interest" description="Disordered" evidence="1">
    <location>
        <begin position="207"/>
        <end position="232"/>
    </location>
</feature>
<organism evidence="2 3">
    <name type="scientific">Pleurodeles waltl</name>
    <name type="common">Iberian ribbed newt</name>
    <dbReference type="NCBI Taxonomy" id="8319"/>
    <lineage>
        <taxon>Eukaryota</taxon>
        <taxon>Metazoa</taxon>
        <taxon>Chordata</taxon>
        <taxon>Craniata</taxon>
        <taxon>Vertebrata</taxon>
        <taxon>Euteleostomi</taxon>
        <taxon>Amphibia</taxon>
        <taxon>Batrachia</taxon>
        <taxon>Caudata</taxon>
        <taxon>Salamandroidea</taxon>
        <taxon>Salamandridae</taxon>
        <taxon>Pleurodelinae</taxon>
        <taxon>Pleurodeles</taxon>
    </lineage>
</organism>
<protein>
    <submittedName>
        <fullName evidence="2">Uncharacterized protein</fullName>
    </submittedName>
</protein>